<protein>
    <submittedName>
        <fullName evidence="1">Zinc finger, CCHC-type</fullName>
    </submittedName>
</protein>
<reference evidence="1" key="1">
    <citation type="journal article" date="2019" name="Sci. Rep.">
        <title>Draft genome of Tanacetum cinerariifolium, the natural source of mosquito coil.</title>
        <authorList>
            <person name="Yamashiro T."/>
            <person name="Shiraishi A."/>
            <person name="Satake H."/>
            <person name="Nakayama K."/>
        </authorList>
    </citation>
    <scope>NUCLEOTIDE SEQUENCE</scope>
</reference>
<dbReference type="PANTHER" id="PTHR11439:SF521">
    <property type="entry name" value="RNA-DIRECTED DNA POLYMERASE"/>
    <property type="match status" value="1"/>
</dbReference>
<sequence>MDTSKKLMPNNGQAVSQLEYSRVIGCLMYAMTCTRPDITFVVGKLSRYTSNPSTQYWQAIQTLLKYLKKTMDYSLTYSGYPLVLKGYSDARWISNTEDSSSTSGWVFLLGGGGAVSWASKKLTYITSLAMKSKFMVLAVASKETEWLRNLILEIPPWSKPIAPISIYCDNVATLAKAYSQMYNGKSRHLGVRHSIIRELIMNGVESIEFVRSQQNIADHVTKGLARDLVIKSCTSERAEVYYECKEPFKSLKCLWVKSKSIAVTWLEKVVTPLIKPVIKGFAAASAVLKLERLKVDRHGMSKPMSYYLID</sequence>
<comment type="caution">
    <text evidence="1">The sequence shown here is derived from an EMBL/GenBank/DDBJ whole genome shotgun (WGS) entry which is preliminary data.</text>
</comment>
<dbReference type="AlphaFoldDB" id="A0A699IWZ0"/>
<gene>
    <name evidence="1" type="ORF">Tci_564681</name>
</gene>
<dbReference type="PANTHER" id="PTHR11439">
    <property type="entry name" value="GAG-POL-RELATED RETROTRANSPOSON"/>
    <property type="match status" value="1"/>
</dbReference>
<accession>A0A699IWZ0</accession>
<dbReference type="CDD" id="cd09272">
    <property type="entry name" value="RNase_HI_RT_Ty1"/>
    <property type="match status" value="1"/>
</dbReference>
<organism evidence="1">
    <name type="scientific">Tanacetum cinerariifolium</name>
    <name type="common">Dalmatian daisy</name>
    <name type="synonym">Chrysanthemum cinerariifolium</name>
    <dbReference type="NCBI Taxonomy" id="118510"/>
    <lineage>
        <taxon>Eukaryota</taxon>
        <taxon>Viridiplantae</taxon>
        <taxon>Streptophyta</taxon>
        <taxon>Embryophyta</taxon>
        <taxon>Tracheophyta</taxon>
        <taxon>Spermatophyta</taxon>
        <taxon>Magnoliopsida</taxon>
        <taxon>eudicotyledons</taxon>
        <taxon>Gunneridae</taxon>
        <taxon>Pentapetalae</taxon>
        <taxon>asterids</taxon>
        <taxon>campanulids</taxon>
        <taxon>Asterales</taxon>
        <taxon>Asteraceae</taxon>
        <taxon>Asteroideae</taxon>
        <taxon>Anthemideae</taxon>
        <taxon>Anthemidinae</taxon>
        <taxon>Tanacetum</taxon>
    </lineage>
</organism>
<proteinExistence type="predicted"/>
<dbReference type="EMBL" id="BKCJ010343152">
    <property type="protein sequence ID" value="GEZ92708.1"/>
    <property type="molecule type" value="Genomic_DNA"/>
</dbReference>
<name>A0A699IWZ0_TANCI</name>
<evidence type="ECO:0000313" key="1">
    <source>
        <dbReference type="EMBL" id="GEZ92708.1"/>
    </source>
</evidence>